<comment type="caution">
    <text evidence="1">The sequence shown here is derived from an EMBL/GenBank/DDBJ whole genome shotgun (WGS) entry which is preliminary data.</text>
</comment>
<gene>
    <name evidence="1" type="ORF">A2Y99_01785</name>
</gene>
<accession>A0A1F5YI42</accession>
<organism evidence="1 2">
    <name type="scientific">Candidatus Gottesmanbacteria bacterium RBG_13_37_7</name>
    <dbReference type="NCBI Taxonomy" id="1798369"/>
    <lineage>
        <taxon>Bacteria</taxon>
        <taxon>Candidatus Gottesmaniibacteriota</taxon>
    </lineage>
</organism>
<dbReference type="Proteomes" id="UP000178230">
    <property type="component" value="Unassembled WGS sequence"/>
</dbReference>
<evidence type="ECO:0000313" key="2">
    <source>
        <dbReference type="Proteomes" id="UP000178230"/>
    </source>
</evidence>
<name>A0A1F5YI42_9BACT</name>
<evidence type="ECO:0000313" key="1">
    <source>
        <dbReference type="EMBL" id="OGF99763.1"/>
    </source>
</evidence>
<proteinExistence type="predicted"/>
<dbReference type="EMBL" id="MFIY01000042">
    <property type="protein sequence ID" value="OGF99763.1"/>
    <property type="molecule type" value="Genomic_DNA"/>
</dbReference>
<protein>
    <submittedName>
        <fullName evidence="1">Uncharacterized protein</fullName>
    </submittedName>
</protein>
<sequence length="82" mass="8980">MNLQECRQRIKGVPGHVIDTRDLSLIEGEVIIGIVRKGQPEIVTVTGNKGKLGLIRGILPQPGDLVLLHKLPILGTKVTRIR</sequence>
<dbReference type="AlphaFoldDB" id="A0A1F5YI42"/>
<reference evidence="1 2" key="1">
    <citation type="journal article" date="2016" name="Nat. Commun.">
        <title>Thousands of microbial genomes shed light on interconnected biogeochemical processes in an aquifer system.</title>
        <authorList>
            <person name="Anantharaman K."/>
            <person name="Brown C.T."/>
            <person name="Hug L.A."/>
            <person name="Sharon I."/>
            <person name="Castelle C.J."/>
            <person name="Probst A.J."/>
            <person name="Thomas B.C."/>
            <person name="Singh A."/>
            <person name="Wilkins M.J."/>
            <person name="Karaoz U."/>
            <person name="Brodie E.L."/>
            <person name="Williams K.H."/>
            <person name="Hubbard S.S."/>
            <person name="Banfield J.F."/>
        </authorList>
    </citation>
    <scope>NUCLEOTIDE SEQUENCE [LARGE SCALE GENOMIC DNA]</scope>
</reference>